<sequence>MGFSTDVVPLRREAVASIPLSNRLMKQESRMIAKTLQALEPVLAQELEALGATDIEQGRRMVSFTGDKKVLYRANYRLRTALRILLPIASFRANDPDELYRQLKRLDWSEWMQAGDTFAFDTVVYSETFTHSKYVGYRAKDALVDFFTERGEKRPMVRLDNPDRLFHIHISHDEVTLALDSSGESLHKRGWRAAQTEAPLSEVLAAGILLLAGWQGETDFIDPMCGSGTFLIEAALIARGIAPGSFRKSFAFQRWADYDPALFADVEAECRELKPFEHHIYGSDSSIEAVKVARHNVRTAGLADLITVSHRAMQDCPAPEAPALIVTNPPYGERLRLRDGEELYRMIGERLKHNYAGSTAWILAYKLEHFDKIGLRHSDRIKMLNGSLECELRAYTLFAGKREDFKRAGGEGEEERAPRAPRPERERGPRTEKPRRFDRPRREDRREGGRRDGDRPSFSDRPRREDRREGGRREGDRPGFSDRLRREDRREGGRRDGDRPSFSDRPRREDRREGGRPAKKNEGGLWPNDRFRYRDEEGREHIRNKRSKHIQTFSGGGDE</sequence>
<dbReference type="InterPro" id="IPR054170">
    <property type="entry name" value="RlmL_1st"/>
</dbReference>
<dbReference type="SUPFAM" id="SSF53335">
    <property type="entry name" value="S-adenosyl-L-methionine-dependent methyltransferases"/>
    <property type="match status" value="1"/>
</dbReference>
<evidence type="ECO:0000313" key="6">
    <source>
        <dbReference type="EMBL" id="GGM53141.1"/>
    </source>
</evidence>
<feature type="compositionally biased region" description="Basic and acidic residues" evidence="4">
    <location>
        <begin position="529"/>
        <end position="541"/>
    </location>
</feature>
<comment type="caution">
    <text evidence="6">The sequence shown here is derived from an EMBL/GenBank/DDBJ whole genome shotgun (WGS) entry which is preliminary data.</text>
</comment>
<evidence type="ECO:0000313" key="7">
    <source>
        <dbReference type="Proteomes" id="UP000653477"/>
    </source>
</evidence>
<dbReference type="Gene3D" id="3.40.50.150">
    <property type="entry name" value="Vaccinia Virus protein VP39"/>
    <property type="match status" value="1"/>
</dbReference>
<dbReference type="Pfam" id="PF22020">
    <property type="entry name" value="RlmL_1st"/>
    <property type="match status" value="1"/>
</dbReference>
<feature type="compositionally biased region" description="Basic and acidic residues" evidence="4">
    <location>
        <begin position="407"/>
        <end position="522"/>
    </location>
</feature>
<dbReference type="PANTHER" id="PTHR47313:SF1">
    <property type="entry name" value="RIBOSOMAL RNA LARGE SUBUNIT METHYLTRANSFERASE K_L"/>
    <property type="match status" value="1"/>
</dbReference>
<name>A0ABQ2H7V7_9PORP</name>
<keyword evidence="2" id="KW-0808">Transferase</keyword>
<keyword evidence="7" id="KW-1185">Reference proteome</keyword>
<dbReference type="EMBL" id="BMPU01000002">
    <property type="protein sequence ID" value="GGM53141.1"/>
    <property type="molecule type" value="Genomic_DNA"/>
</dbReference>
<dbReference type="Proteomes" id="UP000653477">
    <property type="component" value="Unassembled WGS sequence"/>
</dbReference>
<dbReference type="Pfam" id="PF02926">
    <property type="entry name" value="THUMP"/>
    <property type="match status" value="1"/>
</dbReference>
<dbReference type="InterPro" id="IPR029063">
    <property type="entry name" value="SAM-dependent_MTases_sf"/>
</dbReference>
<protein>
    <recommendedName>
        <fullName evidence="5">THUMP domain-containing protein</fullName>
    </recommendedName>
</protein>
<evidence type="ECO:0000256" key="1">
    <source>
        <dbReference type="ARBA" id="ARBA00022603"/>
    </source>
</evidence>
<dbReference type="CDD" id="cd11715">
    <property type="entry name" value="THUMP_AdoMetMT"/>
    <property type="match status" value="1"/>
</dbReference>
<dbReference type="Gene3D" id="3.30.2130.30">
    <property type="match status" value="1"/>
</dbReference>
<keyword evidence="1" id="KW-0489">Methyltransferase</keyword>
<dbReference type="InterPro" id="IPR053943">
    <property type="entry name" value="RlmKL-like_Mtase_CS"/>
</dbReference>
<feature type="region of interest" description="Disordered" evidence="4">
    <location>
        <begin position="407"/>
        <end position="559"/>
    </location>
</feature>
<dbReference type="InterPro" id="IPR002052">
    <property type="entry name" value="DNA_methylase_N6_adenine_CS"/>
</dbReference>
<dbReference type="SMART" id="SM00981">
    <property type="entry name" value="THUMP"/>
    <property type="match status" value="1"/>
</dbReference>
<dbReference type="PROSITE" id="PS01261">
    <property type="entry name" value="UPF0020"/>
    <property type="match status" value="1"/>
</dbReference>
<gene>
    <name evidence="6" type="ORF">GCM10007088_09790</name>
</gene>
<reference evidence="7" key="1">
    <citation type="journal article" date="2019" name="Int. J. Syst. Evol. Microbiol.">
        <title>The Global Catalogue of Microorganisms (GCM) 10K type strain sequencing project: providing services to taxonomists for standard genome sequencing and annotation.</title>
        <authorList>
            <consortium name="The Broad Institute Genomics Platform"/>
            <consortium name="The Broad Institute Genome Sequencing Center for Infectious Disease"/>
            <person name="Wu L."/>
            <person name="Ma J."/>
        </authorList>
    </citation>
    <scope>NUCLEOTIDE SEQUENCE [LARGE SCALE GENOMIC DNA]</scope>
    <source>
        <strain evidence="7">JCM 30531</strain>
    </source>
</reference>
<proteinExistence type="predicted"/>
<keyword evidence="3" id="KW-0694">RNA-binding</keyword>
<dbReference type="InterPro" id="IPR004114">
    <property type="entry name" value="THUMP_dom"/>
</dbReference>
<evidence type="ECO:0000256" key="2">
    <source>
        <dbReference type="ARBA" id="ARBA00022679"/>
    </source>
</evidence>
<dbReference type="InterPro" id="IPR000241">
    <property type="entry name" value="RlmKL-like_Mtase"/>
</dbReference>
<dbReference type="PROSITE" id="PS51165">
    <property type="entry name" value="THUMP"/>
    <property type="match status" value="1"/>
</dbReference>
<dbReference type="PROSITE" id="PS00092">
    <property type="entry name" value="N6_MTASE"/>
    <property type="match status" value="1"/>
</dbReference>
<organism evidence="6 7">
    <name type="scientific">Porphyromonas pasteri</name>
    <dbReference type="NCBI Taxonomy" id="1583331"/>
    <lineage>
        <taxon>Bacteria</taxon>
        <taxon>Pseudomonadati</taxon>
        <taxon>Bacteroidota</taxon>
        <taxon>Bacteroidia</taxon>
        <taxon>Bacteroidales</taxon>
        <taxon>Porphyromonadaceae</taxon>
        <taxon>Porphyromonas</taxon>
    </lineage>
</organism>
<accession>A0ABQ2H7V7</accession>
<evidence type="ECO:0000256" key="4">
    <source>
        <dbReference type="SAM" id="MobiDB-lite"/>
    </source>
</evidence>
<feature type="domain" description="THUMP" evidence="5">
    <location>
        <begin position="70"/>
        <end position="181"/>
    </location>
</feature>
<dbReference type="PANTHER" id="PTHR47313">
    <property type="entry name" value="RIBOSOMAL RNA LARGE SUBUNIT METHYLTRANSFERASE K/L"/>
    <property type="match status" value="1"/>
</dbReference>
<evidence type="ECO:0000259" key="5">
    <source>
        <dbReference type="PROSITE" id="PS51165"/>
    </source>
</evidence>
<evidence type="ECO:0000256" key="3">
    <source>
        <dbReference type="PROSITE-ProRule" id="PRU00529"/>
    </source>
</evidence>
<dbReference type="Pfam" id="PF01170">
    <property type="entry name" value="UPF0020"/>
    <property type="match status" value="1"/>
</dbReference>